<reference evidence="2 3" key="1">
    <citation type="submission" date="2019-10" db="EMBL/GenBank/DDBJ databases">
        <title>Taxonomy of Antarctic Massilia spp.: description of Massilia rubra sp. nov., Massilia aquatica sp. nov., Massilia mucilaginosa sp. nov., Massilia frigida sp. nov. isolated from streams, lakes and regoliths.</title>
        <authorList>
            <person name="Holochova P."/>
            <person name="Sedlacek I."/>
            <person name="Kralova S."/>
            <person name="Maslanova I."/>
            <person name="Busse H.-J."/>
            <person name="Stankova E."/>
            <person name="Vrbovska V."/>
            <person name="Kovarovic V."/>
            <person name="Bartak M."/>
            <person name="Svec P."/>
            <person name="Pantucek R."/>
        </authorList>
    </citation>
    <scope>NUCLEOTIDE SEQUENCE [LARGE SCALE GENOMIC DNA]</scope>
    <source>
        <strain evidence="2 3">CCM 8733</strain>
    </source>
</reference>
<keyword evidence="3" id="KW-1185">Reference proteome</keyword>
<feature type="transmembrane region" description="Helical" evidence="1">
    <location>
        <begin position="92"/>
        <end position="113"/>
    </location>
</feature>
<accession>A0ABX0NVW5</accession>
<proteinExistence type="predicted"/>
<feature type="transmembrane region" description="Helical" evidence="1">
    <location>
        <begin position="59"/>
        <end position="80"/>
    </location>
</feature>
<protein>
    <submittedName>
        <fullName evidence="2">Uncharacterized protein</fullName>
    </submittedName>
</protein>
<keyword evidence="1" id="KW-1133">Transmembrane helix</keyword>
<feature type="transmembrane region" description="Helical" evidence="1">
    <location>
        <begin position="36"/>
        <end position="52"/>
    </location>
</feature>
<gene>
    <name evidence="2" type="ORF">F2P45_18520</name>
</gene>
<dbReference type="RefSeq" id="WP_166878301.1">
    <property type="nucleotide sequence ID" value="NZ_WHJH01000023.1"/>
</dbReference>
<evidence type="ECO:0000256" key="1">
    <source>
        <dbReference type="SAM" id="Phobius"/>
    </source>
</evidence>
<name>A0ABX0NVW5_9BURK</name>
<sequence length="116" mass="12872">MSSSRSNAMSPHMILPLSPISFYQRFIEGEFGLAKTYWMFGVLVNICVNIMLRQIESDIVAYAVGSLFVAYLCALLVALWHAGKKYQGPKFWAFLACVIVFMGIIKTGGAMLATTH</sequence>
<evidence type="ECO:0000313" key="3">
    <source>
        <dbReference type="Proteomes" id="UP000609726"/>
    </source>
</evidence>
<organism evidence="2 3">
    <name type="scientific">Massilia mucilaginosa</name>
    <dbReference type="NCBI Taxonomy" id="2609282"/>
    <lineage>
        <taxon>Bacteria</taxon>
        <taxon>Pseudomonadati</taxon>
        <taxon>Pseudomonadota</taxon>
        <taxon>Betaproteobacteria</taxon>
        <taxon>Burkholderiales</taxon>
        <taxon>Oxalobacteraceae</taxon>
        <taxon>Telluria group</taxon>
        <taxon>Massilia</taxon>
    </lineage>
</organism>
<keyword evidence="1" id="KW-0812">Transmembrane</keyword>
<comment type="caution">
    <text evidence="2">The sequence shown here is derived from an EMBL/GenBank/DDBJ whole genome shotgun (WGS) entry which is preliminary data.</text>
</comment>
<dbReference type="EMBL" id="WHJH01000023">
    <property type="protein sequence ID" value="NHZ90997.1"/>
    <property type="molecule type" value="Genomic_DNA"/>
</dbReference>
<evidence type="ECO:0000313" key="2">
    <source>
        <dbReference type="EMBL" id="NHZ90997.1"/>
    </source>
</evidence>
<dbReference type="Proteomes" id="UP000609726">
    <property type="component" value="Unassembled WGS sequence"/>
</dbReference>
<keyword evidence="1" id="KW-0472">Membrane</keyword>